<dbReference type="PANTHER" id="PTHR48475">
    <property type="entry name" value="RIBONUCLEASE H"/>
    <property type="match status" value="1"/>
</dbReference>
<dbReference type="AlphaFoldDB" id="A5BL06"/>
<feature type="domain" description="Integrase catalytic" evidence="1">
    <location>
        <begin position="266"/>
        <end position="438"/>
    </location>
</feature>
<dbReference type="GO" id="GO:0004523">
    <property type="term" value="F:RNA-DNA hybrid ribonuclease activity"/>
    <property type="evidence" value="ECO:0007669"/>
    <property type="project" value="InterPro"/>
</dbReference>
<evidence type="ECO:0000313" key="2">
    <source>
        <dbReference type="EMBL" id="CAN77006.1"/>
    </source>
</evidence>
<evidence type="ECO:0000259" key="1">
    <source>
        <dbReference type="PROSITE" id="PS50994"/>
    </source>
</evidence>
<sequence length="466" mass="53427">MLAMSMSQIEEIVQPGLASPFDLFGVSVIEVKEEIQKQLSVGFLSVVEYLEWLANVVLVPKNDGKVRVCVDFRNLNKIFWVQSNSDGFRGHGEDVLHYRVRKLSGYIVSERGIEVDPNKIQAIIDMLAPRTERDIRGFLGRLQYINRVIAKLTNICWRMYFDDAANHSGYGICVLLISPHGDHIPRYVRLAFSNRHSTMNNIVAHEVCILGLETALELGIRQMEVFGDSDSVLRQIQGEWKTRDMKLRPYHAYLELLVGRFDDLRYTHLPRAHNQFANALATLASMIDIPVDELMISPNSSSGHEFILVAIDYFTKWVEAASYARLTLAGVSSFIRSHIICLYEVSHELISDRGLHFRAEVDTLLQRYGIQHRRLFVYRLQTNGVVEVANKNIKRICRRMVETSRDWSEKLLFALWAYRTSFHTSTGATPYSLVYGMEAVLLVEIEMDSLRITLKQQIPQADWSQA</sequence>
<organism evidence="2">
    <name type="scientific">Vitis vinifera</name>
    <name type="common">Grape</name>
    <dbReference type="NCBI Taxonomy" id="29760"/>
    <lineage>
        <taxon>Eukaryota</taxon>
        <taxon>Viridiplantae</taxon>
        <taxon>Streptophyta</taxon>
        <taxon>Embryophyta</taxon>
        <taxon>Tracheophyta</taxon>
        <taxon>Spermatophyta</taxon>
        <taxon>Magnoliopsida</taxon>
        <taxon>eudicotyledons</taxon>
        <taxon>Gunneridae</taxon>
        <taxon>Pentapetalae</taxon>
        <taxon>rosids</taxon>
        <taxon>Vitales</taxon>
        <taxon>Vitaceae</taxon>
        <taxon>Viteae</taxon>
        <taxon>Vitis</taxon>
    </lineage>
</organism>
<dbReference type="GO" id="GO:0003676">
    <property type="term" value="F:nucleic acid binding"/>
    <property type="evidence" value="ECO:0007669"/>
    <property type="project" value="InterPro"/>
</dbReference>
<dbReference type="Pfam" id="PF13456">
    <property type="entry name" value="RVT_3"/>
    <property type="match status" value="1"/>
</dbReference>
<protein>
    <recommendedName>
        <fullName evidence="1">Integrase catalytic domain-containing protein</fullName>
    </recommendedName>
</protein>
<dbReference type="SUPFAM" id="SSF53098">
    <property type="entry name" value="Ribonuclease H-like"/>
    <property type="match status" value="1"/>
</dbReference>
<dbReference type="Gene3D" id="3.30.420.10">
    <property type="entry name" value="Ribonuclease H-like superfamily/Ribonuclease H"/>
    <property type="match status" value="2"/>
</dbReference>
<reference evidence="2" key="1">
    <citation type="journal article" date="2007" name="PLoS ONE">
        <title>The first genome sequence of an elite grapevine cultivar (Pinot noir Vitis vinifera L.): coping with a highly heterozygous genome.</title>
        <authorList>
            <person name="Velasco R."/>
            <person name="Zharkikh A."/>
            <person name="Troggio M."/>
            <person name="Cartwright D.A."/>
            <person name="Cestaro A."/>
            <person name="Pruss D."/>
            <person name="Pindo M."/>
            <person name="FitzGerald L.M."/>
            <person name="Vezzulli S."/>
            <person name="Reid J."/>
            <person name="Malacarne G."/>
            <person name="Iliev D."/>
            <person name="Coppola G."/>
            <person name="Wardell B."/>
            <person name="Micheletti D."/>
            <person name="Macalma T."/>
            <person name="Facci M."/>
            <person name="Mitchell J.T."/>
            <person name="Perazzolli M."/>
            <person name="Eldredge G."/>
            <person name="Gatto P."/>
            <person name="Oyzerski R."/>
            <person name="Moretto M."/>
            <person name="Gutin N."/>
            <person name="Stefanini M."/>
            <person name="Chen Y."/>
            <person name="Segala C."/>
            <person name="Davenport C."/>
            <person name="Dematte L."/>
            <person name="Mraz A."/>
            <person name="Battilana J."/>
            <person name="Stormo K."/>
            <person name="Costa F."/>
            <person name="Tao Q."/>
            <person name="Si-Ammour A."/>
            <person name="Harkins T."/>
            <person name="Lackey A."/>
            <person name="Perbost C."/>
            <person name="Taillon B."/>
            <person name="Stella A."/>
            <person name="Solovyev V."/>
            <person name="Fawcett J.A."/>
            <person name="Sterck L."/>
            <person name="Vandepoele K."/>
            <person name="Grando S.M."/>
            <person name="Toppo S."/>
            <person name="Moser C."/>
            <person name="Lanchbury J."/>
            <person name="Bogden R."/>
            <person name="Skolnick M."/>
            <person name="Sgaramella V."/>
            <person name="Bhatnagar S.K."/>
            <person name="Fontana P."/>
            <person name="Gutin A."/>
            <person name="Van de Peer Y."/>
            <person name="Salamini F."/>
            <person name="Viola R."/>
        </authorList>
    </citation>
    <scope>NUCLEOTIDE SEQUENCE</scope>
</reference>
<dbReference type="PROSITE" id="PS50994">
    <property type="entry name" value="INTEGRASE"/>
    <property type="match status" value="1"/>
</dbReference>
<gene>
    <name evidence="2" type="ORF">VITISV_038719</name>
</gene>
<accession>A5BL06</accession>
<proteinExistence type="predicted"/>
<dbReference type="EMBL" id="AM463126">
    <property type="protein sequence ID" value="CAN77006.1"/>
    <property type="molecule type" value="Genomic_DNA"/>
</dbReference>
<dbReference type="InterPro" id="IPR036397">
    <property type="entry name" value="RNaseH_sf"/>
</dbReference>
<dbReference type="Gene3D" id="3.10.10.10">
    <property type="entry name" value="HIV Type 1 Reverse Transcriptase, subunit A, domain 1"/>
    <property type="match status" value="1"/>
</dbReference>
<dbReference type="InterPro" id="IPR012337">
    <property type="entry name" value="RNaseH-like_sf"/>
</dbReference>
<dbReference type="CDD" id="cd09279">
    <property type="entry name" value="RNase_HI_like"/>
    <property type="match status" value="1"/>
</dbReference>
<dbReference type="InterPro" id="IPR001584">
    <property type="entry name" value="Integrase_cat-core"/>
</dbReference>
<dbReference type="InterPro" id="IPR002156">
    <property type="entry name" value="RNaseH_domain"/>
</dbReference>
<name>A5BL06_VITVI</name>
<dbReference type="InterPro" id="IPR043502">
    <property type="entry name" value="DNA/RNA_pol_sf"/>
</dbReference>
<dbReference type="SUPFAM" id="SSF56672">
    <property type="entry name" value="DNA/RNA polymerases"/>
    <property type="match status" value="1"/>
</dbReference>
<dbReference type="GO" id="GO:0015074">
    <property type="term" value="P:DNA integration"/>
    <property type="evidence" value="ECO:0007669"/>
    <property type="project" value="InterPro"/>
</dbReference>
<dbReference type="PANTHER" id="PTHR48475:SF1">
    <property type="entry name" value="RNASE H TYPE-1 DOMAIN-CONTAINING PROTEIN"/>
    <property type="match status" value="1"/>
</dbReference>